<dbReference type="Proteomes" id="UP000799291">
    <property type="component" value="Unassembled WGS sequence"/>
</dbReference>
<name>A0A6G1IR30_9PLEO</name>
<dbReference type="EMBL" id="MU005597">
    <property type="protein sequence ID" value="KAF2680401.1"/>
    <property type="molecule type" value="Genomic_DNA"/>
</dbReference>
<reference evidence="2" key="1">
    <citation type="journal article" date="2020" name="Stud. Mycol.">
        <title>101 Dothideomycetes genomes: a test case for predicting lifestyles and emergence of pathogens.</title>
        <authorList>
            <person name="Haridas S."/>
            <person name="Albert R."/>
            <person name="Binder M."/>
            <person name="Bloem J."/>
            <person name="Labutti K."/>
            <person name="Salamov A."/>
            <person name="Andreopoulos B."/>
            <person name="Baker S."/>
            <person name="Barry K."/>
            <person name="Bills G."/>
            <person name="Bluhm B."/>
            <person name="Cannon C."/>
            <person name="Castanera R."/>
            <person name="Culley D."/>
            <person name="Daum C."/>
            <person name="Ezra D."/>
            <person name="Gonzalez J."/>
            <person name="Henrissat B."/>
            <person name="Kuo A."/>
            <person name="Liang C."/>
            <person name="Lipzen A."/>
            <person name="Lutzoni F."/>
            <person name="Magnuson J."/>
            <person name="Mondo S."/>
            <person name="Nolan M."/>
            <person name="Ohm R."/>
            <person name="Pangilinan J."/>
            <person name="Park H.-J."/>
            <person name="Ramirez L."/>
            <person name="Alfaro M."/>
            <person name="Sun H."/>
            <person name="Tritt A."/>
            <person name="Yoshinaga Y."/>
            <person name="Zwiers L.-H."/>
            <person name="Turgeon B."/>
            <person name="Goodwin S."/>
            <person name="Spatafora J."/>
            <person name="Crous P."/>
            <person name="Grigoriev I."/>
        </authorList>
    </citation>
    <scope>NUCLEOTIDE SEQUENCE</scope>
    <source>
        <strain evidence="2">CBS 122367</strain>
    </source>
</reference>
<feature type="region of interest" description="Disordered" evidence="1">
    <location>
        <begin position="167"/>
        <end position="207"/>
    </location>
</feature>
<protein>
    <submittedName>
        <fullName evidence="2">Uncharacterized protein</fullName>
    </submittedName>
</protein>
<evidence type="ECO:0000313" key="3">
    <source>
        <dbReference type="Proteomes" id="UP000799291"/>
    </source>
</evidence>
<sequence>MFQAIRCPRDAESSDAEHFSIPRFMPRNFGPNIPPDKIAMPSERAELVLVSFGSGGVMVNEEVAPAAVSSARPRKRESPTASFYRASLTLTLITTFTTTHPSSSRLLPIVSLACSSSCFVNHSLFVLRPLSLFTPTSCPPLGPDTMSSSEPLPYDAVRLMAAYPPYTATSTSGRSNSLRSDTTPRTESSSPSANSGMLAQRNASLESSQKLVLIGAQAELDKRLLEKQHEFDKKLQEKEQEFDKKLLRKQ</sequence>
<gene>
    <name evidence="2" type="ORF">K458DRAFT_407414</name>
</gene>
<proteinExistence type="predicted"/>
<keyword evidence="3" id="KW-1185">Reference proteome</keyword>
<organism evidence="2 3">
    <name type="scientific">Lentithecium fluviatile CBS 122367</name>
    <dbReference type="NCBI Taxonomy" id="1168545"/>
    <lineage>
        <taxon>Eukaryota</taxon>
        <taxon>Fungi</taxon>
        <taxon>Dikarya</taxon>
        <taxon>Ascomycota</taxon>
        <taxon>Pezizomycotina</taxon>
        <taxon>Dothideomycetes</taxon>
        <taxon>Pleosporomycetidae</taxon>
        <taxon>Pleosporales</taxon>
        <taxon>Massarineae</taxon>
        <taxon>Lentitheciaceae</taxon>
        <taxon>Lentithecium</taxon>
    </lineage>
</organism>
<evidence type="ECO:0000313" key="2">
    <source>
        <dbReference type="EMBL" id="KAF2680401.1"/>
    </source>
</evidence>
<accession>A0A6G1IR30</accession>
<evidence type="ECO:0000256" key="1">
    <source>
        <dbReference type="SAM" id="MobiDB-lite"/>
    </source>
</evidence>
<dbReference type="AlphaFoldDB" id="A0A6G1IR30"/>